<name>A0A368H0Y8_ANCCA</name>
<keyword evidence="3" id="KW-1185">Reference proteome</keyword>
<dbReference type="AlphaFoldDB" id="A0A368H0Y8"/>
<proteinExistence type="predicted"/>
<comment type="caution">
    <text evidence="2">The sequence shown here is derived from an EMBL/GenBank/DDBJ whole genome shotgun (WGS) entry which is preliminary data.</text>
</comment>
<feature type="compositionally biased region" description="Basic and acidic residues" evidence="1">
    <location>
        <begin position="122"/>
        <end position="135"/>
    </location>
</feature>
<dbReference type="Proteomes" id="UP000252519">
    <property type="component" value="Unassembled WGS sequence"/>
</dbReference>
<reference evidence="2 3" key="1">
    <citation type="submission" date="2014-10" db="EMBL/GenBank/DDBJ databases">
        <title>Draft genome of the hookworm Ancylostoma caninum.</title>
        <authorList>
            <person name="Mitreva M."/>
        </authorList>
    </citation>
    <scope>NUCLEOTIDE SEQUENCE [LARGE SCALE GENOMIC DNA]</scope>
    <source>
        <strain evidence="2 3">Baltimore</strain>
    </source>
</reference>
<protein>
    <submittedName>
        <fullName evidence="2">Uncharacterized protein</fullName>
    </submittedName>
</protein>
<feature type="compositionally biased region" description="Polar residues" evidence="1">
    <location>
        <begin position="112"/>
        <end position="121"/>
    </location>
</feature>
<sequence length="179" mass="19721">MAHFNKMIISALPERQRRLLLQWHQNLLGLHLRVAVRHISKSPVKAAANAKTTRTTNKHDSVKNVAPKKPVPPPPSRAKPEEPDSVEQKGAPQAPPRKKQSKELLKTDSKKSIGSVNTEQPTKLEKQTTIEDKGNLDATKPKAPSRQSSIGKMAVKPASEKKQDVQLQSLKSIDSGCIL</sequence>
<feature type="region of interest" description="Disordered" evidence="1">
    <location>
        <begin position="42"/>
        <end position="163"/>
    </location>
</feature>
<evidence type="ECO:0000313" key="3">
    <source>
        <dbReference type="Proteomes" id="UP000252519"/>
    </source>
</evidence>
<dbReference type="EMBL" id="JOJR01000036">
    <property type="protein sequence ID" value="RCN49279.1"/>
    <property type="molecule type" value="Genomic_DNA"/>
</dbReference>
<evidence type="ECO:0000313" key="2">
    <source>
        <dbReference type="EMBL" id="RCN49279.1"/>
    </source>
</evidence>
<feature type="compositionally biased region" description="Low complexity" evidence="1">
    <location>
        <begin position="45"/>
        <end position="55"/>
    </location>
</feature>
<feature type="compositionally biased region" description="Basic and acidic residues" evidence="1">
    <location>
        <begin position="101"/>
        <end position="111"/>
    </location>
</feature>
<accession>A0A368H0Y8</accession>
<evidence type="ECO:0000256" key="1">
    <source>
        <dbReference type="SAM" id="MobiDB-lite"/>
    </source>
</evidence>
<gene>
    <name evidence="2" type="ORF">ANCCAN_04694</name>
</gene>
<organism evidence="2 3">
    <name type="scientific">Ancylostoma caninum</name>
    <name type="common">Dog hookworm</name>
    <dbReference type="NCBI Taxonomy" id="29170"/>
    <lineage>
        <taxon>Eukaryota</taxon>
        <taxon>Metazoa</taxon>
        <taxon>Ecdysozoa</taxon>
        <taxon>Nematoda</taxon>
        <taxon>Chromadorea</taxon>
        <taxon>Rhabditida</taxon>
        <taxon>Rhabditina</taxon>
        <taxon>Rhabditomorpha</taxon>
        <taxon>Strongyloidea</taxon>
        <taxon>Ancylostomatidae</taxon>
        <taxon>Ancylostomatinae</taxon>
        <taxon>Ancylostoma</taxon>
    </lineage>
</organism>